<dbReference type="PANTHER" id="PTHR30590:SF2">
    <property type="entry name" value="INNER MEMBRANE PROTEIN"/>
    <property type="match status" value="1"/>
</dbReference>
<dbReference type="InterPro" id="IPR052529">
    <property type="entry name" value="Bact_Transport_Assoc"/>
</dbReference>
<organism evidence="3 4">
    <name type="scientific">Bradyrhizobium frederickii</name>
    <dbReference type="NCBI Taxonomy" id="2560054"/>
    <lineage>
        <taxon>Bacteria</taxon>
        <taxon>Pseudomonadati</taxon>
        <taxon>Pseudomonadota</taxon>
        <taxon>Alphaproteobacteria</taxon>
        <taxon>Hyphomicrobiales</taxon>
        <taxon>Nitrobacteraceae</taxon>
        <taxon>Bradyrhizobium</taxon>
    </lineage>
</organism>
<gene>
    <name evidence="3" type="ORF">E4K64_27200</name>
</gene>
<feature type="transmembrane region" description="Helical" evidence="1">
    <location>
        <begin position="24"/>
        <end position="46"/>
    </location>
</feature>
<evidence type="ECO:0000256" key="1">
    <source>
        <dbReference type="SAM" id="Phobius"/>
    </source>
</evidence>
<dbReference type="EMBL" id="SPQS01000018">
    <property type="protein sequence ID" value="TFV71110.1"/>
    <property type="molecule type" value="Genomic_DNA"/>
</dbReference>
<feature type="transmembrane region" description="Helical" evidence="1">
    <location>
        <begin position="104"/>
        <end position="125"/>
    </location>
</feature>
<dbReference type="Pfam" id="PF04235">
    <property type="entry name" value="DUF418"/>
    <property type="match status" value="1"/>
</dbReference>
<dbReference type="Proteomes" id="UP000297700">
    <property type="component" value="Unassembled WGS sequence"/>
</dbReference>
<feature type="transmembrane region" description="Helical" evidence="1">
    <location>
        <begin position="212"/>
        <end position="231"/>
    </location>
</feature>
<proteinExistence type="predicted"/>
<keyword evidence="1" id="KW-0812">Transmembrane</keyword>
<dbReference type="AlphaFoldDB" id="A0A4Y9NT02"/>
<sequence>MAATIDESSYSPINPSERIGSIDALRGVALLGVLAINLVTEFRISIFEQFLPAARPAAPLDRAVETILMLAVDMKAFALFSLLFGVGLAIQFEHLSTNPHRALLLFRRLIVLLAFGLIHLCLIWNGDILTEYAIAGLIFLPFLFGPRWLLASGAATFLGLYLALQVWSPPGLFPSFAAIQRDVQEANHVYADGSLWEVLAFRLREIPLIVPLHVYVFPRTIGLFFLGAFTWRSEVLRKPDRKLLFSTTAAFVGLGAALIFLKVNGASASLGLDAVATPAGTILLALGYGAAFVAVAELSSGRMLLGWAVPLGRMAFTNYLAQSVVFGWIFYGYGLGLFGHLGAAEALAIGLAVYVCQVFFSAWWLRHYRYGPVEWLWRTLMYGTQQRMSLKGFARAENRLA</sequence>
<feature type="transmembrane region" description="Helical" evidence="1">
    <location>
        <begin position="137"/>
        <end position="164"/>
    </location>
</feature>
<dbReference type="PANTHER" id="PTHR30590">
    <property type="entry name" value="INNER MEMBRANE PROTEIN"/>
    <property type="match status" value="1"/>
</dbReference>
<evidence type="ECO:0000313" key="4">
    <source>
        <dbReference type="Proteomes" id="UP000297700"/>
    </source>
</evidence>
<protein>
    <submittedName>
        <fullName evidence="3">DUF418 domain-containing protein</fullName>
    </submittedName>
</protein>
<dbReference type="InterPro" id="IPR007349">
    <property type="entry name" value="DUF418"/>
</dbReference>
<reference evidence="3 4" key="1">
    <citation type="submission" date="2019-03" db="EMBL/GenBank/DDBJ databases">
        <title>Bradyrhizobium strains diversity.</title>
        <authorList>
            <person name="Urquiaga M.C.O."/>
            <person name="Hungria M."/>
            <person name="Delamuta J.R.M."/>
            <person name="Klepa M.S."/>
        </authorList>
    </citation>
    <scope>NUCLEOTIDE SEQUENCE [LARGE SCALE GENOMIC DNA]</scope>
    <source>
        <strain evidence="3 4">CNPSo 3426</strain>
    </source>
</reference>
<keyword evidence="1" id="KW-1133">Transmembrane helix</keyword>
<comment type="caution">
    <text evidence="3">The sequence shown here is derived from an EMBL/GenBank/DDBJ whole genome shotgun (WGS) entry which is preliminary data.</text>
</comment>
<feature type="transmembrane region" description="Helical" evidence="1">
    <location>
        <begin position="67"/>
        <end position="92"/>
    </location>
</feature>
<feature type="transmembrane region" description="Helical" evidence="1">
    <location>
        <begin position="346"/>
        <end position="365"/>
    </location>
</feature>
<feature type="transmembrane region" description="Helical" evidence="1">
    <location>
        <begin position="316"/>
        <end position="334"/>
    </location>
</feature>
<feature type="transmembrane region" description="Helical" evidence="1">
    <location>
        <begin position="275"/>
        <end position="295"/>
    </location>
</feature>
<dbReference type="RefSeq" id="WP_135166230.1">
    <property type="nucleotide sequence ID" value="NZ_SPQS01000018.1"/>
</dbReference>
<evidence type="ECO:0000313" key="3">
    <source>
        <dbReference type="EMBL" id="TFV71110.1"/>
    </source>
</evidence>
<keyword evidence="1" id="KW-0472">Membrane</keyword>
<accession>A0A4Y9NT02</accession>
<evidence type="ECO:0000259" key="2">
    <source>
        <dbReference type="Pfam" id="PF04235"/>
    </source>
</evidence>
<feature type="transmembrane region" description="Helical" evidence="1">
    <location>
        <begin position="243"/>
        <end position="263"/>
    </location>
</feature>
<feature type="domain" description="DUF418" evidence="2">
    <location>
        <begin position="243"/>
        <end position="383"/>
    </location>
</feature>
<name>A0A4Y9NT02_9BRAD</name>